<organism evidence="2 3">
    <name type="scientific">Cannabis sativa</name>
    <name type="common">Hemp</name>
    <name type="synonym">Marijuana</name>
    <dbReference type="NCBI Taxonomy" id="3483"/>
    <lineage>
        <taxon>Eukaryota</taxon>
        <taxon>Viridiplantae</taxon>
        <taxon>Streptophyta</taxon>
        <taxon>Embryophyta</taxon>
        <taxon>Tracheophyta</taxon>
        <taxon>Spermatophyta</taxon>
        <taxon>Magnoliopsida</taxon>
        <taxon>eudicotyledons</taxon>
        <taxon>Gunneridae</taxon>
        <taxon>Pentapetalae</taxon>
        <taxon>rosids</taxon>
        <taxon>fabids</taxon>
        <taxon>Rosales</taxon>
        <taxon>Cannabaceae</taxon>
        <taxon>Cannabis</taxon>
    </lineage>
</organism>
<dbReference type="EMBL" id="JAATIP010000032">
    <property type="protein sequence ID" value="KAF4389126.1"/>
    <property type="molecule type" value="Genomic_DNA"/>
</dbReference>
<dbReference type="SUPFAM" id="SSF55120">
    <property type="entry name" value="Pseudouridine synthase"/>
    <property type="match status" value="1"/>
</dbReference>
<dbReference type="PANTHER" id="PTHR21600">
    <property type="entry name" value="MITOCHONDRIAL RNA PSEUDOURIDINE SYNTHASE"/>
    <property type="match status" value="1"/>
</dbReference>
<dbReference type="Proteomes" id="UP000525078">
    <property type="component" value="Unassembled WGS sequence"/>
</dbReference>
<evidence type="ECO:0000313" key="3">
    <source>
        <dbReference type="Proteomes" id="UP000525078"/>
    </source>
</evidence>
<proteinExistence type="predicted"/>
<accession>A0A7J6H1N3</accession>
<dbReference type="GO" id="GO:0000455">
    <property type="term" value="P:enzyme-directed rRNA pseudouridine synthesis"/>
    <property type="evidence" value="ECO:0007669"/>
    <property type="project" value="TreeGrafter"/>
</dbReference>
<comment type="caution">
    <text evidence="2">The sequence shown here is derived from an EMBL/GenBank/DDBJ whole genome shotgun (WGS) entry which is preliminary data.</text>
</comment>
<gene>
    <name evidence="2" type="ORF">F8388_026855</name>
</gene>
<dbReference type="GO" id="GO:0003723">
    <property type="term" value="F:RNA binding"/>
    <property type="evidence" value="ECO:0007669"/>
    <property type="project" value="InterPro"/>
</dbReference>
<evidence type="ECO:0000313" key="2">
    <source>
        <dbReference type="EMBL" id="KAF4389126.1"/>
    </source>
</evidence>
<dbReference type="Pfam" id="PF00849">
    <property type="entry name" value="PseudoU_synth_2"/>
    <property type="match status" value="1"/>
</dbReference>
<protein>
    <recommendedName>
        <fullName evidence="1">Pseudouridine synthase RsuA/RluA-like domain-containing protein</fullName>
    </recommendedName>
</protein>
<dbReference type="AlphaFoldDB" id="A0A7J6H1N3"/>
<dbReference type="PANTHER" id="PTHR21600:SF88">
    <property type="entry name" value="RNA PSEUDOURIDINE SYNTHASE 5"/>
    <property type="match status" value="1"/>
</dbReference>
<dbReference type="InterPro" id="IPR020103">
    <property type="entry name" value="PsdUridine_synth_cat_dom_sf"/>
</dbReference>
<sequence>MVLLVDLDTLCVNVSQPIGIVQYPGVAKGLYVASPSGKPALSKVEVLERDTDKNCTLVQVEIQSGRPHQIRIHLAFIGHPLLGDPLYVVGGGPQRSDSEYLDENFALDGGFLRPTKPVPGDCGYSLHAHKVTLSHPTTNERLFHPTFGHGKKCKKDRHELAVRKITRLFVLSLRLIKHAGVSSPFAPPAFKVSTLICIEIDHQILLSTKLYLSIAMTTNFTLKSPLHENHHISEMHIFGVERIA</sequence>
<dbReference type="InterPro" id="IPR006145">
    <property type="entry name" value="PsdUridine_synth_RsuA/RluA"/>
</dbReference>
<dbReference type="InterPro" id="IPR050188">
    <property type="entry name" value="RluA_PseudoU_synthase"/>
</dbReference>
<evidence type="ECO:0000259" key="1">
    <source>
        <dbReference type="Pfam" id="PF00849"/>
    </source>
</evidence>
<reference evidence="2 3" key="1">
    <citation type="journal article" date="2020" name="bioRxiv">
        <title>Sequence and annotation of 42 cannabis genomes reveals extensive copy number variation in cannabinoid synthesis and pathogen resistance genes.</title>
        <authorList>
            <person name="Mckernan K.J."/>
            <person name="Helbert Y."/>
            <person name="Kane L.T."/>
            <person name="Ebling H."/>
            <person name="Zhang L."/>
            <person name="Liu B."/>
            <person name="Eaton Z."/>
            <person name="Mclaughlin S."/>
            <person name="Kingan S."/>
            <person name="Baybayan P."/>
            <person name="Concepcion G."/>
            <person name="Jordan M."/>
            <person name="Riva A."/>
            <person name="Barbazuk W."/>
            <person name="Harkins T."/>
        </authorList>
    </citation>
    <scope>NUCLEOTIDE SEQUENCE [LARGE SCALE GENOMIC DNA]</scope>
    <source>
        <strain evidence="3">cv. Jamaican Lion 4</strain>
        <tissue evidence="2">Leaf</tissue>
    </source>
</reference>
<dbReference type="GO" id="GO:0009982">
    <property type="term" value="F:pseudouridine synthase activity"/>
    <property type="evidence" value="ECO:0007669"/>
    <property type="project" value="InterPro"/>
</dbReference>
<name>A0A7J6H1N3_CANSA</name>
<feature type="domain" description="Pseudouridine synthase RsuA/RluA-like" evidence="1">
    <location>
        <begin position="35"/>
        <end position="75"/>
    </location>
</feature>
<dbReference type="Gene3D" id="3.30.2350.10">
    <property type="entry name" value="Pseudouridine synthase"/>
    <property type="match status" value="1"/>
</dbReference>